<evidence type="ECO:0000313" key="3">
    <source>
        <dbReference type="Proteomes" id="UP001149813"/>
    </source>
</evidence>
<dbReference type="InterPro" id="IPR008266">
    <property type="entry name" value="Tyr_kinase_AS"/>
</dbReference>
<evidence type="ECO:0000313" key="2">
    <source>
        <dbReference type="EMBL" id="KAJ1719096.1"/>
    </source>
</evidence>
<dbReference type="Proteomes" id="UP001149813">
    <property type="component" value="Unassembled WGS sequence"/>
</dbReference>
<feature type="non-terminal residue" evidence="2">
    <location>
        <position position="523"/>
    </location>
</feature>
<accession>A0A9W8CP27</accession>
<dbReference type="EMBL" id="JANBOJ010000492">
    <property type="protein sequence ID" value="KAJ1719096.1"/>
    <property type="molecule type" value="Genomic_DNA"/>
</dbReference>
<organism evidence="2 3">
    <name type="scientific">Coemansia erecta</name>
    <dbReference type="NCBI Taxonomy" id="147472"/>
    <lineage>
        <taxon>Eukaryota</taxon>
        <taxon>Fungi</taxon>
        <taxon>Fungi incertae sedis</taxon>
        <taxon>Zoopagomycota</taxon>
        <taxon>Kickxellomycotina</taxon>
        <taxon>Kickxellomycetes</taxon>
        <taxon>Kickxellales</taxon>
        <taxon>Kickxellaceae</taxon>
        <taxon>Coemansia</taxon>
    </lineage>
</organism>
<gene>
    <name evidence="2" type="ORF">LPJ53_006073</name>
</gene>
<dbReference type="InterPro" id="IPR040976">
    <property type="entry name" value="Pkinase_fungal"/>
</dbReference>
<keyword evidence="3" id="KW-1185">Reference proteome</keyword>
<dbReference type="InterPro" id="IPR011009">
    <property type="entry name" value="Kinase-like_dom_sf"/>
</dbReference>
<reference evidence="2" key="1">
    <citation type="submission" date="2022-07" db="EMBL/GenBank/DDBJ databases">
        <title>Phylogenomic reconstructions and comparative analyses of Kickxellomycotina fungi.</title>
        <authorList>
            <person name="Reynolds N.K."/>
            <person name="Stajich J.E."/>
            <person name="Barry K."/>
            <person name="Grigoriev I.V."/>
            <person name="Crous P."/>
            <person name="Smith M.E."/>
        </authorList>
    </citation>
    <scope>NUCLEOTIDE SEQUENCE</scope>
    <source>
        <strain evidence="2">NBRC 32514</strain>
    </source>
</reference>
<dbReference type="PROSITE" id="PS00109">
    <property type="entry name" value="PROTEIN_KINASE_TYR"/>
    <property type="match status" value="1"/>
</dbReference>
<dbReference type="SUPFAM" id="SSF56112">
    <property type="entry name" value="Protein kinase-like (PK-like)"/>
    <property type="match status" value="1"/>
</dbReference>
<name>A0A9W8CP27_9FUNG</name>
<dbReference type="Gene3D" id="1.10.510.10">
    <property type="entry name" value="Transferase(Phosphotransferase) domain 1"/>
    <property type="match status" value="1"/>
</dbReference>
<dbReference type="PANTHER" id="PTHR38248">
    <property type="entry name" value="FUNK1 6"/>
    <property type="match status" value="1"/>
</dbReference>
<proteinExistence type="predicted"/>
<sequence length="523" mass="59202">MSGKRKASDRLFVWLRGGAKIDREKELYDYFDMFLQFVAKRVRGPRYASGPLSLRPKRTIEAFEKKDISVKGAEHEHRLDIFVECLPIGQNSDIPAAPKPLNPLYETLFTVVEAKKTNSKAEVESASTQLLVYMREAYVTQWNRRFIWGLTLCGDAVRVYSIGNDHMLASRNMKLTEVDGRAKLIQLLVNWSFCETHRLGYDPTMTWLPKLSCWQIEVPALSETGDEHELVDPKMFYTRSTIAAAEHLFGRHTRSFLATDTEPTCVADTAIENCKYVIKDSWVESTRNVSEDVRDEARHLRKIHERLSKYDDVKGSYPIIVAGGRVPFDRSNGNGAAEDTTASVLGDVFAKVTAPSDDSSTGDSSSQRENSFLVPFRAHKRIATTPVGRPLRHLDCPLKLIKVMSDVMRVHGRIRWDTEILHRDISTNNVLFYETDDGKDVRGLLIDFDHAVDLSASNYAPHLDRSGTLPFMSVNNLEANVELITGLDDWESAFYMMGWIGTYGFNANFAPEAKVLDDLEMNS</sequence>
<feature type="domain" description="Fungal-type protein kinase" evidence="1">
    <location>
        <begin position="106"/>
        <end position="500"/>
    </location>
</feature>
<dbReference type="GO" id="GO:0004672">
    <property type="term" value="F:protein kinase activity"/>
    <property type="evidence" value="ECO:0007669"/>
    <property type="project" value="InterPro"/>
</dbReference>
<dbReference type="Pfam" id="PF17667">
    <property type="entry name" value="Pkinase_fungal"/>
    <property type="match status" value="1"/>
</dbReference>
<protein>
    <recommendedName>
        <fullName evidence="1">Fungal-type protein kinase domain-containing protein</fullName>
    </recommendedName>
</protein>
<evidence type="ECO:0000259" key="1">
    <source>
        <dbReference type="Pfam" id="PF17667"/>
    </source>
</evidence>
<comment type="caution">
    <text evidence="2">The sequence shown here is derived from an EMBL/GenBank/DDBJ whole genome shotgun (WGS) entry which is preliminary data.</text>
</comment>
<dbReference type="OrthoDB" id="5584477at2759"/>
<dbReference type="PANTHER" id="PTHR38248:SF2">
    <property type="entry name" value="FUNK1 11"/>
    <property type="match status" value="1"/>
</dbReference>
<dbReference type="AlphaFoldDB" id="A0A9W8CP27"/>